<protein>
    <submittedName>
        <fullName evidence="4">S phase cyclin A-associated protein in the endoplasmic reticulum</fullName>
    </submittedName>
</protein>
<dbReference type="Proteomes" id="UP001174909">
    <property type="component" value="Unassembled WGS sequence"/>
</dbReference>
<dbReference type="EMBL" id="CASHTH010001248">
    <property type="protein sequence ID" value="CAI8013239.1"/>
    <property type="molecule type" value="Genomic_DNA"/>
</dbReference>
<feature type="compositionally biased region" description="Basic and acidic residues" evidence="2">
    <location>
        <begin position="231"/>
        <end position="257"/>
    </location>
</feature>
<dbReference type="PANTHER" id="PTHR31434:SF2">
    <property type="entry name" value="S PHASE CYCLIN A-ASSOCIATED PROTEIN IN THE ENDOPLASMIC RETICULUM"/>
    <property type="match status" value="1"/>
</dbReference>
<feature type="region of interest" description="Disordered" evidence="2">
    <location>
        <begin position="305"/>
        <end position="349"/>
    </location>
</feature>
<dbReference type="InterPro" id="IPR032446">
    <property type="entry name" value="SCAPER_N"/>
</dbReference>
<feature type="region of interest" description="Disordered" evidence="2">
    <location>
        <begin position="46"/>
        <end position="75"/>
    </location>
</feature>
<name>A0AA35WAB9_GEOBA</name>
<dbReference type="AlphaFoldDB" id="A0AA35WAB9"/>
<evidence type="ECO:0000256" key="1">
    <source>
        <dbReference type="SAM" id="Coils"/>
    </source>
</evidence>
<reference evidence="4" key="1">
    <citation type="submission" date="2023-03" db="EMBL/GenBank/DDBJ databases">
        <authorList>
            <person name="Steffen K."/>
            <person name="Cardenas P."/>
        </authorList>
    </citation>
    <scope>NUCLEOTIDE SEQUENCE</scope>
</reference>
<feature type="coiled-coil region" evidence="1">
    <location>
        <begin position="466"/>
        <end position="536"/>
    </location>
</feature>
<dbReference type="Pfam" id="PF16501">
    <property type="entry name" value="SCAPER_N"/>
    <property type="match status" value="1"/>
</dbReference>
<evidence type="ECO:0000256" key="2">
    <source>
        <dbReference type="SAM" id="MobiDB-lite"/>
    </source>
</evidence>
<accession>A0AA35WAB9</accession>
<dbReference type="SUPFAM" id="SSF57667">
    <property type="entry name" value="beta-beta-alpha zinc fingers"/>
    <property type="match status" value="1"/>
</dbReference>
<proteinExistence type="predicted"/>
<feature type="region of interest" description="Disordered" evidence="2">
    <location>
        <begin position="219"/>
        <end position="282"/>
    </location>
</feature>
<gene>
    <name evidence="4" type="ORF">GBAR_LOCUS8422</name>
</gene>
<evidence type="ECO:0000259" key="3">
    <source>
        <dbReference type="Pfam" id="PF16501"/>
    </source>
</evidence>
<keyword evidence="5" id="KW-1185">Reference proteome</keyword>
<evidence type="ECO:0000313" key="4">
    <source>
        <dbReference type="EMBL" id="CAI8013239.1"/>
    </source>
</evidence>
<sequence>MRSTKSPSLETQNSFERLQQLVKKEGKSARNLVTWSVPVVYSEQTVNSTSAGSRGRRRKFGARRRPVRNAEKLSRSERMCRAAAEQFSGSALGVKEGSSSSKADVQARYWRYLFDNLFRAVDELYRTCEMDGSAIECQEVMMTLDACHKDFSALIERIEMERRLETCPEHRPPGVAWEVRKSLSPSKSSSGGRVSGGVVRNLEAGLTWADRVRGKTVSVEMGVGGEEEARDEDKLSRDREKENDSVMCEDRGDESCRNELQGGGEGESNLHTGDEEEESDGSWNQLLREYNEDEGRHRVSWADRCESPPLEEGPVVLADTPRSPGRAITLHQRLSSPSRKRPIEESKRMLEERQVRAQQARDRLVEEQKLRSKAEQEKVREAREVRESKTRAWREGMEEKLQKAEQLRESHLQEKRRKAQDEDAKVSEIAFINSLEAQNRKIQVLRRHQDHKARLADMAEERARRREEVVAREEAAQERRRVLEEERRAKFRDLDERRRDQVAKIEQMKQERERVREEAAQEKARERERRLEARNTALQLSTVQLEKKIQTKQDESSRRHDQQLEHIKEKAAGSRHTSCEEAPCVVPYPRCKWCTLCSVPIVSDVYLQSHERGRRHQEAVARLPDDHAPLIITLDEENTAGELESKVAQDQLRSGRRRTRKLRQRMAARWREREGEWRGVGGGCNSEHRLRLQRGVKELSRLLERASGKTGLDKTGLQQLDRTLSDVARILGGKTKDDQLCFQELGGVSAVTTLLGAYTETASKLPTKSQLTGVTVLQLACASQPHICGYMLAANLLSVLVDLLSPLLPQQSPEQLELCSSLLSLLAGIISTVSLSPPPHSIFPELMDSVSYLVSVGIISSISQRLGTVLGPLTEPAQCQLVISAVNLLVAASAALHTRVDDVFSEKKDDPTSLTSALRETELVGLLRMLYAMLLHDGPPRHSSSPPPLPPHTLSISTASLRAINNFAILDLHMVQSCLGAEGVSLELRHVSSYLMWRCSYHGHSDLLQELILAVGYFSVLNPDNQVFLQSGRSPTLLQVLCALPFEYFSNPGLCALLFPTLISACYRSPENRAILSLEISCQLLASFLSSHLSHTLKPPTSPGSRNLLDFVYRFPQSCWQEALDFFSQ</sequence>
<keyword evidence="1" id="KW-0175">Coiled coil</keyword>
<feature type="compositionally biased region" description="Basic residues" evidence="2">
    <location>
        <begin position="54"/>
        <end position="67"/>
    </location>
</feature>
<feature type="region of interest" description="Disordered" evidence="2">
    <location>
        <begin position="364"/>
        <end position="383"/>
    </location>
</feature>
<organism evidence="4 5">
    <name type="scientific">Geodia barretti</name>
    <name type="common">Barrett's horny sponge</name>
    <dbReference type="NCBI Taxonomy" id="519541"/>
    <lineage>
        <taxon>Eukaryota</taxon>
        <taxon>Metazoa</taxon>
        <taxon>Porifera</taxon>
        <taxon>Demospongiae</taxon>
        <taxon>Heteroscleromorpha</taxon>
        <taxon>Tetractinellida</taxon>
        <taxon>Astrophorina</taxon>
        <taxon>Geodiidae</taxon>
        <taxon>Geodia</taxon>
    </lineage>
</organism>
<dbReference type="PANTHER" id="PTHR31434">
    <property type="entry name" value="S PHASE CYCLIN A-ASSOCIATED PROTEIN IN THE ENDOPLASMIC RETICULUM"/>
    <property type="match status" value="1"/>
</dbReference>
<dbReference type="InterPro" id="IPR036236">
    <property type="entry name" value="Znf_C2H2_sf"/>
</dbReference>
<comment type="caution">
    <text evidence="4">The sequence shown here is derived from an EMBL/GenBank/DDBJ whole genome shotgun (WGS) entry which is preliminary data.</text>
</comment>
<feature type="domain" description="S phase cyclin A-associated protein in the endoplasmic reticulum N-terminal" evidence="3">
    <location>
        <begin position="99"/>
        <end position="189"/>
    </location>
</feature>
<evidence type="ECO:0000313" key="5">
    <source>
        <dbReference type="Proteomes" id="UP001174909"/>
    </source>
</evidence>